<reference evidence="1" key="1">
    <citation type="submission" date="2020-05" db="EMBL/GenBank/DDBJ databases">
        <title>Phylogenomic resolution of chytrid fungi.</title>
        <authorList>
            <person name="Stajich J.E."/>
            <person name="Amses K."/>
            <person name="Simmons R."/>
            <person name="Seto K."/>
            <person name="Myers J."/>
            <person name="Bonds A."/>
            <person name="Quandt C.A."/>
            <person name="Barry K."/>
            <person name="Liu P."/>
            <person name="Grigoriev I."/>
            <person name="Longcore J.E."/>
            <person name="James T.Y."/>
        </authorList>
    </citation>
    <scope>NUCLEOTIDE SEQUENCE</scope>
    <source>
        <strain evidence="1">JEL0513</strain>
    </source>
</reference>
<dbReference type="Proteomes" id="UP001211907">
    <property type="component" value="Unassembled WGS sequence"/>
</dbReference>
<proteinExistence type="predicted"/>
<gene>
    <name evidence="1" type="ORF">HK100_002892</name>
</gene>
<feature type="non-terminal residue" evidence="1">
    <location>
        <position position="91"/>
    </location>
</feature>
<evidence type="ECO:0000313" key="1">
    <source>
        <dbReference type="EMBL" id="KAJ3110839.1"/>
    </source>
</evidence>
<accession>A0AAD5SUZ5</accession>
<organism evidence="1 2">
    <name type="scientific">Physocladia obscura</name>
    <dbReference type="NCBI Taxonomy" id="109957"/>
    <lineage>
        <taxon>Eukaryota</taxon>
        <taxon>Fungi</taxon>
        <taxon>Fungi incertae sedis</taxon>
        <taxon>Chytridiomycota</taxon>
        <taxon>Chytridiomycota incertae sedis</taxon>
        <taxon>Chytridiomycetes</taxon>
        <taxon>Chytridiales</taxon>
        <taxon>Chytriomycetaceae</taxon>
        <taxon>Physocladia</taxon>
    </lineage>
</organism>
<dbReference type="AlphaFoldDB" id="A0AAD5SUZ5"/>
<name>A0AAD5SUZ5_9FUNG</name>
<protein>
    <submittedName>
        <fullName evidence="1">Uncharacterized protein</fullName>
    </submittedName>
</protein>
<keyword evidence="2" id="KW-1185">Reference proteome</keyword>
<sequence>MVKEAEAHHDYTGCKLDLDRIEEHAQHFKMIFGAELTGKLDVDLQAELVPHACSWATEDIINLESVKHAITWLDNNQGGFWLLGSALDQAM</sequence>
<dbReference type="EMBL" id="JADGJH010001690">
    <property type="protein sequence ID" value="KAJ3110839.1"/>
    <property type="molecule type" value="Genomic_DNA"/>
</dbReference>
<comment type="caution">
    <text evidence="1">The sequence shown here is derived from an EMBL/GenBank/DDBJ whole genome shotgun (WGS) entry which is preliminary data.</text>
</comment>
<evidence type="ECO:0000313" key="2">
    <source>
        <dbReference type="Proteomes" id="UP001211907"/>
    </source>
</evidence>